<reference evidence="2" key="3">
    <citation type="submission" date="2025-09" db="UniProtKB">
        <authorList>
            <consortium name="Ensembl"/>
        </authorList>
    </citation>
    <scope>IDENTIFICATION</scope>
</reference>
<dbReference type="GeneTree" id="ENSGT00910000148192"/>
<dbReference type="AlphaFoldDB" id="A0A3Q1HXE1"/>
<accession>A0A3Q1HXE1</accession>
<dbReference type="OrthoDB" id="8906520at2759"/>
<feature type="compositionally biased region" description="Basic residues" evidence="1">
    <location>
        <begin position="91"/>
        <end position="101"/>
    </location>
</feature>
<reference evidence="2" key="2">
    <citation type="submission" date="2025-08" db="UniProtKB">
        <authorList>
            <consortium name="Ensembl"/>
        </authorList>
    </citation>
    <scope>IDENTIFICATION</scope>
</reference>
<protein>
    <submittedName>
        <fullName evidence="2">Uncharacterized protein</fullName>
    </submittedName>
</protein>
<evidence type="ECO:0000313" key="2">
    <source>
        <dbReference type="Ensembl" id="ENSATEP00000011984.2"/>
    </source>
</evidence>
<evidence type="ECO:0000313" key="3">
    <source>
        <dbReference type="Proteomes" id="UP000265040"/>
    </source>
</evidence>
<evidence type="ECO:0000256" key="1">
    <source>
        <dbReference type="SAM" id="MobiDB-lite"/>
    </source>
</evidence>
<organism evidence="2 3">
    <name type="scientific">Anabas testudineus</name>
    <name type="common">Climbing perch</name>
    <name type="synonym">Anthias testudineus</name>
    <dbReference type="NCBI Taxonomy" id="64144"/>
    <lineage>
        <taxon>Eukaryota</taxon>
        <taxon>Metazoa</taxon>
        <taxon>Chordata</taxon>
        <taxon>Craniata</taxon>
        <taxon>Vertebrata</taxon>
        <taxon>Euteleostomi</taxon>
        <taxon>Actinopterygii</taxon>
        <taxon>Neopterygii</taxon>
        <taxon>Teleostei</taxon>
        <taxon>Neoteleostei</taxon>
        <taxon>Acanthomorphata</taxon>
        <taxon>Anabantaria</taxon>
        <taxon>Anabantiformes</taxon>
        <taxon>Anabantoidei</taxon>
        <taxon>Anabantidae</taxon>
        <taxon>Anabas</taxon>
    </lineage>
</organism>
<feature type="region of interest" description="Disordered" evidence="1">
    <location>
        <begin position="63"/>
        <end position="101"/>
    </location>
</feature>
<keyword evidence="3" id="KW-1185">Reference proteome</keyword>
<dbReference type="Ensembl" id="ENSATET00000012180.2">
    <property type="protein sequence ID" value="ENSATEP00000011984.2"/>
    <property type="gene ID" value="ENSATEG00000008384.2"/>
</dbReference>
<dbReference type="Proteomes" id="UP000265040">
    <property type="component" value="Chromosome 21"/>
</dbReference>
<proteinExistence type="predicted"/>
<sequence length="101" mass="10971">MWRNLYCQDVGALQGSLVDVFDGEAAPQHLDKYLPELLGGQVIKEWIEDRAEVEEGISYGVKGDVAPEVGSSPEGLGNGCHHKTANLVGKPAHHQGRHNEN</sequence>
<dbReference type="InParanoid" id="A0A3Q1HXE1"/>
<name>A0A3Q1HXE1_ANATE</name>
<reference evidence="2" key="1">
    <citation type="submission" date="2021-04" db="EMBL/GenBank/DDBJ databases">
        <authorList>
            <consortium name="Wellcome Sanger Institute Data Sharing"/>
        </authorList>
    </citation>
    <scope>NUCLEOTIDE SEQUENCE [LARGE SCALE GENOMIC DNA]</scope>
</reference>